<evidence type="ECO:0000256" key="1">
    <source>
        <dbReference type="SAM" id="Phobius"/>
    </source>
</evidence>
<gene>
    <name evidence="2" type="ORF">ACFOWA_14705</name>
</gene>
<dbReference type="EMBL" id="JBHSBW010000013">
    <property type="protein sequence ID" value="MFC4212447.1"/>
    <property type="molecule type" value="Genomic_DNA"/>
</dbReference>
<keyword evidence="1" id="KW-0472">Membrane</keyword>
<comment type="caution">
    <text evidence="2">The sequence shown here is derived from an EMBL/GenBank/DDBJ whole genome shotgun (WGS) entry which is preliminary data.</text>
</comment>
<dbReference type="RefSeq" id="WP_378986429.1">
    <property type="nucleotide sequence ID" value="NZ_JBHSBW010000013.1"/>
</dbReference>
<name>A0ABV8PEK6_9SPHI</name>
<organism evidence="2 3">
    <name type="scientific">Pedobacter lithocola</name>
    <dbReference type="NCBI Taxonomy" id="1908239"/>
    <lineage>
        <taxon>Bacteria</taxon>
        <taxon>Pseudomonadati</taxon>
        <taxon>Bacteroidota</taxon>
        <taxon>Sphingobacteriia</taxon>
        <taxon>Sphingobacteriales</taxon>
        <taxon>Sphingobacteriaceae</taxon>
        <taxon>Pedobacter</taxon>
    </lineage>
</organism>
<evidence type="ECO:0000313" key="2">
    <source>
        <dbReference type="EMBL" id="MFC4212447.1"/>
    </source>
</evidence>
<accession>A0ABV8PEK6</accession>
<protein>
    <submittedName>
        <fullName evidence="2">Uncharacterized protein</fullName>
    </submittedName>
</protein>
<proteinExistence type="predicted"/>
<feature type="transmembrane region" description="Helical" evidence="1">
    <location>
        <begin position="50"/>
        <end position="69"/>
    </location>
</feature>
<reference evidence="3" key="1">
    <citation type="journal article" date="2019" name="Int. J. Syst. Evol. Microbiol.">
        <title>The Global Catalogue of Microorganisms (GCM) 10K type strain sequencing project: providing services to taxonomists for standard genome sequencing and annotation.</title>
        <authorList>
            <consortium name="The Broad Institute Genomics Platform"/>
            <consortium name="The Broad Institute Genome Sequencing Center for Infectious Disease"/>
            <person name="Wu L."/>
            <person name="Ma J."/>
        </authorList>
    </citation>
    <scope>NUCLEOTIDE SEQUENCE [LARGE SCALE GENOMIC DNA]</scope>
    <source>
        <strain evidence="3">CCM 8691</strain>
    </source>
</reference>
<sequence>MRLFRKRQTAVNPKQEELAAGIARKIIGLQTKAADHLNGKAANLSAKSRLFLLILFCVLFAAINLYLLIHSI</sequence>
<keyword evidence="1" id="KW-0812">Transmembrane</keyword>
<evidence type="ECO:0000313" key="3">
    <source>
        <dbReference type="Proteomes" id="UP001595789"/>
    </source>
</evidence>
<keyword evidence="1" id="KW-1133">Transmembrane helix</keyword>
<dbReference type="Proteomes" id="UP001595789">
    <property type="component" value="Unassembled WGS sequence"/>
</dbReference>
<keyword evidence="3" id="KW-1185">Reference proteome</keyword>